<accession>A0A2T1EAB2</accession>
<protein>
    <submittedName>
        <fullName evidence="2">Methyltransferase type 11</fullName>
    </submittedName>
</protein>
<dbReference type="InterPro" id="IPR029063">
    <property type="entry name" value="SAM-dependent_MTases_sf"/>
</dbReference>
<keyword evidence="3" id="KW-1185">Reference proteome</keyword>
<proteinExistence type="predicted"/>
<dbReference type="InterPro" id="IPR013216">
    <property type="entry name" value="Methyltransf_11"/>
</dbReference>
<dbReference type="Pfam" id="PF08241">
    <property type="entry name" value="Methyltransf_11"/>
    <property type="match status" value="1"/>
</dbReference>
<dbReference type="Gene3D" id="3.40.50.150">
    <property type="entry name" value="Vaccinia Virus protein VP39"/>
    <property type="match status" value="1"/>
</dbReference>
<dbReference type="GO" id="GO:0032259">
    <property type="term" value="P:methylation"/>
    <property type="evidence" value="ECO:0007669"/>
    <property type="project" value="UniProtKB-KW"/>
</dbReference>
<evidence type="ECO:0000313" key="2">
    <source>
        <dbReference type="EMBL" id="PSB29654.1"/>
    </source>
</evidence>
<feature type="domain" description="Methyltransferase type 11" evidence="1">
    <location>
        <begin position="72"/>
        <end position="121"/>
    </location>
</feature>
<dbReference type="CDD" id="cd02440">
    <property type="entry name" value="AdoMet_MTases"/>
    <property type="match status" value="1"/>
</dbReference>
<evidence type="ECO:0000313" key="3">
    <source>
        <dbReference type="Proteomes" id="UP000239576"/>
    </source>
</evidence>
<keyword evidence="2" id="KW-0489">Methyltransferase</keyword>
<dbReference type="Proteomes" id="UP000239576">
    <property type="component" value="Unassembled WGS sequence"/>
</dbReference>
<reference evidence="3" key="1">
    <citation type="submission" date="2018-02" db="EMBL/GenBank/DDBJ databases">
        <authorList>
            <person name="Moore K."/>
            <person name="Momper L."/>
        </authorList>
    </citation>
    <scope>NUCLEOTIDE SEQUENCE [LARGE SCALE GENOMIC DNA]</scope>
    <source>
        <strain evidence="3">ULC18</strain>
    </source>
</reference>
<gene>
    <name evidence="2" type="ORF">C7B82_10810</name>
</gene>
<dbReference type="AlphaFoldDB" id="A0A2T1EAB2"/>
<comment type="caution">
    <text evidence="2">The sequence shown here is derived from an EMBL/GenBank/DDBJ whole genome shotgun (WGS) entry which is preliminary data.</text>
</comment>
<dbReference type="GO" id="GO:0008757">
    <property type="term" value="F:S-adenosylmethionine-dependent methyltransferase activity"/>
    <property type="evidence" value="ECO:0007669"/>
    <property type="project" value="InterPro"/>
</dbReference>
<organism evidence="2 3">
    <name type="scientific">Stenomitos frigidus ULC18</name>
    <dbReference type="NCBI Taxonomy" id="2107698"/>
    <lineage>
        <taxon>Bacteria</taxon>
        <taxon>Bacillati</taxon>
        <taxon>Cyanobacteriota</taxon>
        <taxon>Cyanophyceae</taxon>
        <taxon>Leptolyngbyales</taxon>
        <taxon>Leptolyngbyaceae</taxon>
        <taxon>Stenomitos</taxon>
    </lineage>
</organism>
<dbReference type="EMBL" id="PVWK01000060">
    <property type="protein sequence ID" value="PSB29654.1"/>
    <property type="molecule type" value="Genomic_DNA"/>
</dbReference>
<evidence type="ECO:0000259" key="1">
    <source>
        <dbReference type="Pfam" id="PF08241"/>
    </source>
</evidence>
<reference evidence="2 3" key="2">
    <citation type="submission" date="2018-03" db="EMBL/GenBank/DDBJ databases">
        <title>The ancient ancestry and fast evolution of plastids.</title>
        <authorList>
            <person name="Moore K.R."/>
            <person name="Magnabosco C."/>
            <person name="Momper L."/>
            <person name="Gold D.A."/>
            <person name="Bosak T."/>
            <person name="Fournier G.P."/>
        </authorList>
    </citation>
    <scope>NUCLEOTIDE SEQUENCE [LARGE SCALE GENOMIC DNA]</scope>
    <source>
        <strain evidence="2 3">ULC18</strain>
    </source>
</reference>
<sequence length="240" mass="27728">MLSLAAQSVLSDRRNLAAYYYIKGNGIEIGALHNPLTVSSKANVRYVDRMSVADLKTHYPELSELPLVKVDILDDGEDLTRIPSASQDFVIANHFIEHCQNPIKTIQSMLRVLKPEGILYLGIPDKRYNFDVHRPLTDIGHLLQDYNEGPEWSKKQHFLEWAKFPTLGYTCDSDGKNDPRIEAEANRFMEQDYSIHYHVWTQTEILELLVTLQKTLHLAFEVEFFLKNKDEMVLVLRKNP</sequence>
<dbReference type="SUPFAM" id="SSF53335">
    <property type="entry name" value="S-adenosyl-L-methionine-dependent methyltransferases"/>
    <property type="match status" value="1"/>
</dbReference>
<keyword evidence="2" id="KW-0808">Transferase</keyword>
<name>A0A2T1EAB2_9CYAN</name>
<dbReference type="OrthoDB" id="574053at2"/>